<dbReference type="InterPro" id="IPR018490">
    <property type="entry name" value="cNMP-bd_dom_sf"/>
</dbReference>
<dbReference type="EMBL" id="FTOH01000001">
    <property type="protein sequence ID" value="SIS42883.1"/>
    <property type="molecule type" value="Genomic_DNA"/>
</dbReference>
<reference evidence="4" key="1">
    <citation type="submission" date="2017-01" db="EMBL/GenBank/DDBJ databases">
        <authorList>
            <person name="Varghese N."/>
            <person name="Submissions S."/>
        </authorList>
    </citation>
    <scope>NUCLEOTIDE SEQUENCE [LARGE SCALE GENOMIC DNA]</scope>
    <source>
        <strain evidence="4">DSM 24913</strain>
    </source>
</reference>
<dbReference type="RefSeq" id="WP_076513588.1">
    <property type="nucleotide sequence ID" value="NZ_FTOH01000001.1"/>
</dbReference>
<dbReference type="SUPFAM" id="SSF51206">
    <property type="entry name" value="cAMP-binding domain-like"/>
    <property type="match status" value="2"/>
</dbReference>
<dbReference type="PANTHER" id="PTHR23011:SF28">
    <property type="entry name" value="CYCLIC NUCLEOTIDE-BINDING DOMAIN CONTAINING PROTEIN"/>
    <property type="match status" value="1"/>
</dbReference>
<dbReference type="SUPFAM" id="SSF52821">
    <property type="entry name" value="Rhodanese/Cell cycle control phosphatase"/>
    <property type="match status" value="1"/>
</dbReference>
<dbReference type="STRING" id="484498.SAMN05421686_101227"/>
<sequence length="334" mass="37467">METPLSKRLQHFIPFDEWSEDIIEELTPHFREHTLPARKILFKRGQSDDECHFLLSGGIDLADDDFNINGIDADSDENFMALDNTHVVHRYTGITRTPCQLVSVKRTYLELISTWSEFRQSESLSQHDEESDWLERLITSDLFTRIPPANIQKLLSRFEELPASLGDVVIREGEIGEHCYVIKTGGALVTRQAEQDEETLAALGPGDLFGEDALVSELPRNACVTMTSSGTLARLSKEDFDPLLKKPVLSYIRESELETLIDEADTGVVILDVRHTQEATATPVLRARNIPLSKLRGTLKSLERDFIYVTTGGGRAEAAAYILSEAGFYARVLT</sequence>
<organism evidence="3 4">
    <name type="scientific">Thalassolituus maritimus</name>
    <dbReference type="NCBI Taxonomy" id="484498"/>
    <lineage>
        <taxon>Bacteria</taxon>
        <taxon>Pseudomonadati</taxon>
        <taxon>Pseudomonadota</taxon>
        <taxon>Gammaproteobacteria</taxon>
        <taxon>Oceanospirillales</taxon>
        <taxon>Oceanospirillaceae</taxon>
        <taxon>Thalassolituus</taxon>
    </lineage>
</organism>
<dbReference type="CDD" id="cd00038">
    <property type="entry name" value="CAP_ED"/>
    <property type="match status" value="1"/>
</dbReference>
<dbReference type="PANTHER" id="PTHR23011">
    <property type="entry name" value="CYCLIC NUCLEOTIDE-BINDING DOMAIN CONTAINING PROTEIN"/>
    <property type="match status" value="1"/>
</dbReference>
<dbReference type="Pfam" id="PF00027">
    <property type="entry name" value="cNMP_binding"/>
    <property type="match status" value="1"/>
</dbReference>
<evidence type="ECO:0000259" key="1">
    <source>
        <dbReference type="PROSITE" id="PS50042"/>
    </source>
</evidence>
<dbReference type="PROSITE" id="PS50206">
    <property type="entry name" value="RHODANESE_3"/>
    <property type="match status" value="1"/>
</dbReference>
<dbReference type="OrthoDB" id="9814704at2"/>
<dbReference type="AlphaFoldDB" id="A0A1N7J0K3"/>
<proteinExistence type="predicted"/>
<evidence type="ECO:0000259" key="2">
    <source>
        <dbReference type="PROSITE" id="PS50206"/>
    </source>
</evidence>
<dbReference type="InterPro" id="IPR000595">
    <property type="entry name" value="cNMP-bd_dom"/>
</dbReference>
<evidence type="ECO:0000313" key="3">
    <source>
        <dbReference type="EMBL" id="SIS42883.1"/>
    </source>
</evidence>
<gene>
    <name evidence="3" type="ORF">SAMN05421686_101227</name>
</gene>
<dbReference type="InterPro" id="IPR014710">
    <property type="entry name" value="RmlC-like_jellyroll"/>
</dbReference>
<evidence type="ECO:0000313" key="4">
    <source>
        <dbReference type="Proteomes" id="UP000185639"/>
    </source>
</evidence>
<accession>A0A1N7J0K3</accession>
<dbReference type="Gene3D" id="3.40.250.10">
    <property type="entry name" value="Rhodanese-like domain"/>
    <property type="match status" value="1"/>
</dbReference>
<keyword evidence="4" id="KW-1185">Reference proteome</keyword>
<dbReference type="PROSITE" id="PS50042">
    <property type="entry name" value="CNMP_BINDING_3"/>
    <property type="match status" value="1"/>
</dbReference>
<dbReference type="SMART" id="SM00100">
    <property type="entry name" value="cNMP"/>
    <property type="match status" value="2"/>
</dbReference>
<feature type="domain" description="Rhodanese" evidence="2">
    <location>
        <begin position="264"/>
        <end position="333"/>
    </location>
</feature>
<dbReference type="CDD" id="cd00158">
    <property type="entry name" value="RHOD"/>
    <property type="match status" value="1"/>
</dbReference>
<feature type="domain" description="Cyclic nucleotide-binding" evidence="1">
    <location>
        <begin position="142"/>
        <end position="244"/>
    </location>
</feature>
<dbReference type="InterPro" id="IPR036873">
    <property type="entry name" value="Rhodanese-like_dom_sf"/>
</dbReference>
<dbReference type="Proteomes" id="UP000185639">
    <property type="component" value="Unassembled WGS sequence"/>
</dbReference>
<dbReference type="Gene3D" id="2.60.120.10">
    <property type="entry name" value="Jelly Rolls"/>
    <property type="match status" value="2"/>
</dbReference>
<dbReference type="InterPro" id="IPR001763">
    <property type="entry name" value="Rhodanese-like_dom"/>
</dbReference>
<name>A0A1N7J0K3_9GAMM</name>
<protein>
    <submittedName>
        <fullName evidence="3">Cyclic nucleotide-binding domain-containing protein</fullName>
    </submittedName>
</protein>